<evidence type="ECO:0000259" key="2">
    <source>
        <dbReference type="Pfam" id="PF13699"/>
    </source>
</evidence>
<feature type="compositionally biased region" description="Basic and acidic residues" evidence="1">
    <location>
        <begin position="95"/>
        <end position="104"/>
    </location>
</feature>
<dbReference type="RefSeq" id="WP_119439252.1">
    <property type="nucleotide sequence ID" value="NZ_QWGR01000012.1"/>
</dbReference>
<reference evidence="3 4" key="1">
    <citation type="submission" date="2018-08" db="EMBL/GenBank/DDBJ databases">
        <title>Pallidiluteibacterium maritimus gen. nov., sp. nov., isolated from coastal sediment.</title>
        <authorList>
            <person name="Zhou L.Y."/>
        </authorList>
    </citation>
    <scope>NUCLEOTIDE SEQUENCE [LARGE SCALE GENOMIC DNA]</scope>
    <source>
        <strain evidence="3 4">XSD2</strain>
    </source>
</reference>
<gene>
    <name evidence="3" type="ORF">D1614_17390</name>
</gene>
<dbReference type="OrthoDB" id="292792at2"/>
<feature type="region of interest" description="Disordered" evidence="1">
    <location>
        <begin position="75"/>
        <end position="205"/>
    </location>
</feature>
<name>A0A399SRL0_9BACT</name>
<proteinExistence type="predicted"/>
<evidence type="ECO:0000313" key="4">
    <source>
        <dbReference type="Proteomes" id="UP000265926"/>
    </source>
</evidence>
<comment type="caution">
    <text evidence="3">The sequence shown here is derived from an EMBL/GenBank/DDBJ whole genome shotgun (WGS) entry which is preliminary data.</text>
</comment>
<sequence length="1190" mass="128472">MYESKSAQKSSTHSSAANRNEPFIQPSLKVGQPGDKYEVEADQMADQIVQQGRAQNTSQDTFFSVSDSVNAKSLNSSGGFFGAGTSAEKSEEEEVQMKAEDRQNDLLVQNSVDNDVVSSIPALQASSIGSAEEEQVNEPEEEEVLQTESLVQRSTDIPEEEPELQTKSDSPNNASSVESSLESSKGGGSPMSGDTKSEMESGFGADFGSVRIHTGSDAVQMSENLNAQAFTHGNDIYFNEGNYNPGTESGKHLLAHELTHTVQQGASVQRKMIQKQENDTTAENPEDILKKFYLPAVKARHLSLYQTWASQGKLKRFQGYSRGRPNQISVWKNHFWDKMQNTERLGLHEEFSGVKKIKTPGDKEIRGRRATLLKKLTIANWDKRGRVLDNTMEVDHIIELQTGGWPNSTTPNEIENMELLDKSSNATAGAKTKSNIVAIVRNYLEASGESNTQSDAETYMAANTINFEQVELGQGDFAGQRGESQYWTREEIEQGLHLNDLEDLGNIGEPGSPTEFALMTPDDGYLMELFPHEENSLSIQLGPDNAKSKAVAGMKISNISLNSGYDSVAADLPMGQITANWDLPSDFNAPEGPFTIPVKKSISQYAGKVGDVPSMGMDFEYLSPIELSGEFGINEDGFFAEGRLTPSVEFLRGAALVVGVRGTEAYFAAEYSPSDLNIPVPGLTIDSSSLSVGYSTVDGFGVDGNIEFQMDPIGSGAIEAGFNQENGLRLRGDITFDERLFGRSEASARMAYENGLWSIGGTLTIPRNKVPGVKTATISVDFSEESGLSASGDAELDIPGIDQGTLSINYGDEGFSISGDFNLSSEIPGIQGGTVSARVGKQEGAEGYDIMISGTAQPDIPGIDSTLTVSYENGALTIEGQAAYERGMLSGNVRVGATNRTIGEDGQPTGEPDDTMRVYGGGDLTLQLTPWLEATAGVQFLPNGEMEVTGRIGLPSAVDVFDRREFRRSLFTVPTVEIPIFAIPLGPRSIGLVAQISGGLDFSAGFGPGQLREVYAEVTYNPDREDETEIHGHGEFAIPADAGLTLRGDLGLGVSIAIASLSGGIELAGTLGLEGEASAMVDLSWSPQTGVVLDAEGRITVNPKFVFDVNAFARASLGIGWFSISETWRYNLASFSWGPDIQFGLVFPVHYQEDQPFDISFDDIEVIYPDLDVIDMAKGLARDVKDDIFD</sequence>
<feature type="compositionally biased region" description="Low complexity" evidence="1">
    <location>
        <begin position="175"/>
        <end position="184"/>
    </location>
</feature>
<dbReference type="EMBL" id="QWGR01000012">
    <property type="protein sequence ID" value="RIJ46706.1"/>
    <property type="molecule type" value="Genomic_DNA"/>
</dbReference>
<dbReference type="InterPro" id="IPR025295">
    <property type="entry name" value="eCIS_core_dom"/>
</dbReference>
<evidence type="ECO:0000313" key="3">
    <source>
        <dbReference type="EMBL" id="RIJ46706.1"/>
    </source>
</evidence>
<keyword evidence="4" id="KW-1185">Reference proteome</keyword>
<feature type="compositionally biased region" description="Low complexity" evidence="1">
    <location>
        <begin position="105"/>
        <end position="119"/>
    </location>
</feature>
<feature type="region of interest" description="Disordered" evidence="1">
    <location>
        <begin position="1"/>
        <end position="44"/>
    </location>
</feature>
<dbReference type="Proteomes" id="UP000265926">
    <property type="component" value="Unassembled WGS sequence"/>
</dbReference>
<feature type="compositionally biased region" description="Low complexity" evidence="1">
    <location>
        <begin position="1"/>
        <end position="17"/>
    </location>
</feature>
<dbReference type="AlphaFoldDB" id="A0A399SRL0"/>
<accession>A0A399SRL0</accession>
<dbReference type="Pfam" id="PF13699">
    <property type="entry name" value="eCIS_core"/>
    <property type="match status" value="1"/>
</dbReference>
<feature type="compositionally biased region" description="Polar residues" evidence="1">
    <location>
        <begin position="165"/>
        <end position="174"/>
    </location>
</feature>
<feature type="compositionally biased region" description="Acidic residues" evidence="1">
    <location>
        <begin position="131"/>
        <end position="145"/>
    </location>
</feature>
<organism evidence="3 4">
    <name type="scientific">Maribellus luteus</name>
    <dbReference type="NCBI Taxonomy" id="2305463"/>
    <lineage>
        <taxon>Bacteria</taxon>
        <taxon>Pseudomonadati</taxon>
        <taxon>Bacteroidota</taxon>
        <taxon>Bacteroidia</taxon>
        <taxon>Marinilabiliales</taxon>
        <taxon>Prolixibacteraceae</taxon>
        <taxon>Maribellus</taxon>
    </lineage>
</organism>
<feature type="domain" description="eCIS core" evidence="2">
    <location>
        <begin position="190"/>
        <end position="266"/>
    </location>
</feature>
<protein>
    <submittedName>
        <fullName evidence="3">DUF4157 domain-containing protein</fullName>
    </submittedName>
</protein>
<evidence type="ECO:0000256" key="1">
    <source>
        <dbReference type="SAM" id="MobiDB-lite"/>
    </source>
</evidence>